<keyword evidence="3" id="KW-1185">Reference proteome</keyword>
<gene>
    <name evidence="2" type="ORF">D0T12_14585</name>
</gene>
<feature type="region of interest" description="Disordered" evidence="1">
    <location>
        <begin position="31"/>
        <end position="66"/>
    </location>
</feature>
<feature type="compositionally biased region" description="Pro residues" evidence="1">
    <location>
        <begin position="51"/>
        <end position="61"/>
    </location>
</feature>
<evidence type="ECO:0000256" key="1">
    <source>
        <dbReference type="SAM" id="MobiDB-lite"/>
    </source>
</evidence>
<proteinExistence type="predicted"/>
<name>A0A372GHV0_9ACTN</name>
<dbReference type="OrthoDB" id="3542492at2"/>
<protein>
    <submittedName>
        <fullName evidence="2">Uncharacterized protein</fullName>
    </submittedName>
</protein>
<feature type="compositionally biased region" description="Low complexity" evidence="1">
    <location>
        <begin position="41"/>
        <end position="50"/>
    </location>
</feature>
<sequence>MNLNDRQRRLLFAGLVVLLAAAGLYLTLASPGGDEPERPAARPSRTAAPGPTGPASPPPGIQTPVNPNGFDIYRLLPFTRAEFATAADLAQRFVAAYGTYRFDEPPEVYAQRLSGLVTDELRTELARAATTPGLLEERRRGQVVARGSATLDQVRTIENNSIIFLVTGIQQVSSGDTDSSDRQRYAVTVVREGGSLRIYSFQPADAGQVGDTG</sequence>
<organism evidence="2 3">
    <name type="scientific">Actinomadura spongiicola</name>
    <dbReference type="NCBI Taxonomy" id="2303421"/>
    <lineage>
        <taxon>Bacteria</taxon>
        <taxon>Bacillati</taxon>
        <taxon>Actinomycetota</taxon>
        <taxon>Actinomycetes</taxon>
        <taxon>Streptosporangiales</taxon>
        <taxon>Thermomonosporaceae</taxon>
        <taxon>Actinomadura</taxon>
    </lineage>
</organism>
<accession>A0A372GHV0</accession>
<evidence type="ECO:0000313" key="2">
    <source>
        <dbReference type="EMBL" id="RFS84752.1"/>
    </source>
</evidence>
<comment type="caution">
    <text evidence="2">The sequence shown here is derived from an EMBL/GenBank/DDBJ whole genome shotgun (WGS) entry which is preliminary data.</text>
</comment>
<dbReference type="EMBL" id="QVNQ01000004">
    <property type="protein sequence ID" value="RFS84752.1"/>
    <property type="molecule type" value="Genomic_DNA"/>
</dbReference>
<dbReference type="Proteomes" id="UP000262882">
    <property type="component" value="Unassembled WGS sequence"/>
</dbReference>
<evidence type="ECO:0000313" key="3">
    <source>
        <dbReference type="Proteomes" id="UP000262882"/>
    </source>
</evidence>
<dbReference type="AlphaFoldDB" id="A0A372GHV0"/>
<dbReference type="RefSeq" id="WP_117400091.1">
    <property type="nucleotide sequence ID" value="NZ_QVNQ01000004.1"/>
</dbReference>
<reference evidence="2 3" key="1">
    <citation type="submission" date="2018-08" db="EMBL/GenBank/DDBJ databases">
        <title>Actinomadura spongicola sp. nov., isolated from marine sponge Leucetta chagosensis.</title>
        <authorList>
            <person name="Li L."/>
            <person name="Lin H.W."/>
        </authorList>
    </citation>
    <scope>NUCLEOTIDE SEQUENCE [LARGE SCALE GENOMIC DNA]</scope>
    <source>
        <strain evidence="2 3">LHW52907</strain>
    </source>
</reference>